<comment type="caution">
    <text evidence="1">The sequence shown here is derived from an EMBL/GenBank/DDBJ whole genome shotgun (WGS) entry which is preliminary data.</text>
</comment>
<evidence type="ECO:0008006" key="3">
    <source>
        <dbReference type="Google" id="ProtNLM"/>
    </source>
</evidence>
<dbReference type="Proteomes" id="UP001201629">
    <property type="component" value="Unassembled WGS sequence"/>
</dbReference>
<name>A0ABS9N9G8_9ACTN</name>
<accession>A0ABS9N9G8</accession>
<keyword evidence="2" id="KW-1185">Reference proteome</keyword>
<sequence length="50" mass="5164">MSEGADVLVLTVATVAVAVTFVRCDGPAGDVVTSRSVVVARNEATQLCER</sequence>
<dbReference type="RefSeq" id="WP_238681396.1">
    <property type="nucleotide sequence ID" value="NZ_JAKKFD010000052.1"/>
</dbReference>
<gene>
    <name evidence="1" type="ORF">NIE79_005182</name>
</gene>
<organism evidence="1 2">
    <name type="scientific">Micromonospora trifolii</name>
    <dbReference type="NCBI Taxonomy" id="2911208"/>
    <lineage>
        <taxon>Bacteria</taxon>
        <taxon>Bacillati</taxon>
        <taxon>Actinomycetota</taxon>
        <taxon>Actinomycetes</taxon>
        <taxon>Micromonosporales</taxon>
        <taxon>Micromonosporaceae</taxon>
        <taxon>Micromonospora</taxon>
    </lineage>
</organism>
<evidence type="ECO:0000313" key="1">
    <source>
        <dbReference type="EMBL" id="MCG5446483.1"/>
    </source>
</evidence>
<dbReference type="EMBL" id="JAKKFD010000052">
    <property type="protein sequence ID" value="MCG5446483.1"/>
    <property type="molecule type" value="Genomic_DNA"/>
</dbReference>
<evidence type="ECO:0000313" key="2">
    <source>
        <dbReference type="Proteomes" id="UP001201629"/>
    </source>
</evidence>
<reference evidence="1 2" key="1">
    <citation type="submission" date="2022-01" db="EMBL/GenBank/DDBJ databases">
        <authorList>
            <person name="Riesco R."/>
            <person name="Trujillo M.E."/>
        </authorList>
    </citation>
    <scope>NUCLEOTIDE SEQUENCE [LARGE SCALE GENOMIC DNA]</scope>
    <source>
        <strain evidence="1 2">NIE79</strain>
    </source>
</reference>
<proteinExistence type="predicted"/>
<protein>
    <recommendedName>
        <fullName evidence="3">Secreted protein</fullName>
    </recommendedName>
</protein>